<evidence type="ECO:0000313" key="1">
    <source>
        <dbReference type="EMBL" id="GAA4039647.1"/>
    </source>
</evidence>
<keyword evidence="2" id="KW-1185">Reference proteome</keyword>
<organism evidence="1 2">
    <name type="scientific">Flavobacterium chungnamense</name>
    <dbReference type="NCBI Taxonomy" id="706182"/>
    <lineage>
        <taxon>Bacteria</taxon>
        <taxon>Pseudomonadati</taxon>
        <taxon>Bacteroidota</taxon>
        <taxon>Flavobacteriia</taxon>
        <taxon>Flavobacteriales</taxon>
        <taxon>Flavobacteriaceae</taxon>
        <taxon>Flavobacterium</taxon>
    </lineage>
</organism>
<dbReference type="CDD" id="cd11579">
    <property type="entry name" value="Glyco_tran_WbsX"/>
    <property type="match status" value="1"/>
</dbReference>
<gene>
    <name evidence="1" type="ORF">GCM10022388_00180</name>
</gene>
<sequence length="383" mass="45148">MSKNIKFLAYYLPQYHPIPENDQWWGKGFTEWTNVVKAKPLFEGHYQPRLAADLGYYDLRVPEVRAHQAQLAKDYGVDGFCYYHYWFGNGKKVLERPLEEVIKFKTPDFPFCVCWANETWKGIWFGGDSKQTLLEQLYPGKQDYIDHFNYLLPAFKDERYIKIDGKCLFNVYAPYLIDDLDLFVTTFRACAKEAGIGDLYLMATRCPENWNPLDYGFDGGVGVSQFTSLRYVTGPLYQTFTRMELLKKRVKKFFFGEEKLDLDFENRKKPLLVEYKEAIKYLLPPEQYDYDFFPCAVNDWDNTARAGHKGVVLNNSTPELWEQHLTEACNYVANNDSEHQLVFLKSWNEWAEGNYLEPDAKWGHQYLEVIKRVKEKFNGIKQY</sequence>
<dbReference type="RefSeq" id="WP_345088821.1">
    <property type="nucleotide sequence ID" value="NZ_BAABCS010000002.1"/>
</dbReference>
<dbReference type="Pfam" id="PF14307">
    <property type="entry name" value="Glyco_tran_WbsX"/>
    <property type="match status" value="1"/>
</dbReference>
<name>A0ABP7UB94_9FLAO</name>
<comment type="caution">
    <text evidence="1">The sequence shown here is derived from an EMBL/GenBank/DDBJ whole genome shotgun (WGS) entry which is preliminary data.</text>
</comment>
<protein>
    <recommendedName>
        <fullName evidence="3">Lipopolysaccharide biosynthesis protein</fullName>
    </recommendedName>
</protein>
<evidence type="ECO:0000313" key="2">
    <source>
        <dbReference type="Proteomes" id="UP001500426"/>
    </source>
</evidence>
<proteinExistence type="predicted"/>
<dbReference type="Proteomes" id="UP001500426">
    <property type="component" value="Unassembled WGS sequence"/>
</dbReference>
<dbReference type="Gene3D" id="3.20.20.80">
    <property type="entry name" value="Glycosidases"/>
    <property type="match status" value="1"/>
</dbReference>
<evidence type="ECO:0008006" key="3">
    <source>
        <dbReference type="Google" id="ProtNLM"/>
    </source>
</evidence>
<accession>A0ABP7UB94</accession>
<dbReference type="PANTHER" id="PTHR41244:SF1">
    <property type="entry name" value="GLYCOSYLTRANSFERASE"/>
    <property type="match status" value="1"/>
</dbReference>
<dbReference type="InterPro" id="IPR032719">
    <property type="entry name" value="WbsX"/>
</dbReference>
<dbReference type="EMBL" id="BAABCS010000002">
    <property type="protein sequence ID" value="GAA4039647.1"/>
    <property type="molecule type" value="Genomic_DNA"/>
</dbReference>
<reference evidence="2" key="1">
    <citation type="journal article" date="2019" name="Int. J. Syst. Evol. Microbiol.">
        <title>The Global Catalogue of Microorganisms (GCM) 10K type strain sequencing project: providing services to taxonomists for standard genome sequencing and annotation.</title>
        <authorList>
            <consortium name="The Broad Institute Genomics Platform"/>
            <consortium name="The Broad Institute Genome Sequencing Center for Infectious Disease"/>
            <person name="Wu L."/>
            <person name="Ma J."/>
        </authorList>
    </citation>
    <scope>NUCLEOTIDE SEQUENCE [LARGE SCALE GENOMIC DNA]</scope>
    <source>
        <strain evidence="2">JCM 17068</strain>
    </source>
</reference>
<dbReference type="PANTHER" id="PTHR41244">
    <property type="entry name" value="RHAMNAN SYNTHESIS F"/>
    <property type="match status" value="1"/>
</dbReference>